<accession>A0A7Y7IJQ9</accession>
<evidence type="ECO:0000256" key="2">
    <source>
        <dbReference type="ARBA" id="ARBA00022840"/>
    </source>
</evidence>
<dbReference type="InterPro" id="IPR014862">
    <property type="entry name" value="TrwC"/>
</dbReference>
<dbReference type="NCBIfam" id="NF041492">
    <property type="entry name" value="MobF"/>
    <property type="match status" value="1"/>
</dbReference>
<protein>
    <submittedName>
        <fullName evidence="4">Relaxase domain-containing protein</fullName>
    </submittedName>
</protein>
<evidence type="ECO:0000256" key="1">
    <source>
        <dbReference type="ARBA" id="ARBA00022741"/>
    </source>
</evidence>
<dbReference type="PANTHER" id="PTHR43788:SF6">
    <property type="entry name" value="DNA HELICASE B"/>
    <property type="match status" value="1"/>
</dbReference>
<dbReference type="SMART" id="SM00382">
    <property type="entry name" value="AAA"/>
    <property type="match status" value="1"/>
</dbReference>
<name>A0A7Y7IJQ9_9MICC</name>
<dbReference type="PANTHER" id="PTHR43788">
    <property type="entry name" value="DNA2/NAM7 HELICASE FAMILY MEMBER"/>
    <property type="match status" value="1"/>
</dbReference>
<evidence type="ECO:0000259" key="3">
    <source>
        <dbReference type="SMART" id="SM00382"/>
    </source>
</evidence>
<dbReference type="InterPro" id="IPR027417">
    <property type="entry name" value="P-loop_NTPase"/>
</dbReference>
<dbReference type="GO" id="GO:0009338">
    <property type="term" value="C:exodeoxyribonuclease V complex"/>
    <property type="evidence" value="ECO:0007669"/>
    <property type="project" value="TreeGrafter"/>
</dbReference>
<feature type="domain" description="AAA+ ATPase" evidence="3">
    <location>
        <begin position="515"/>
        <end position="800"/>
    </location>
</feature>
<dbReference type="SUPFAM" id="SSF55464">
    <property type="entry name" value="Origin of replication-binding domain, RBD-like"/>
    <property type="match status" value="1"/>
</dbReference>
<dbReference type="GO" id="GO:0017116">
    <property type="term" value="F:single-stranded DNA helicase activity"/>
    <property type="evidence" value="ECO:0007669"/>
    <property type="project" value="TreeGrafter"/>
</dbReference>
<dbReference type="CDD" id="cd17933">
    <property type="entry name" value="DEXSc_RecD-like"/>
    <property type="match status" value="1"/>
</dbReference>
<dbReference type="Pfam" id="PF13604">
    <property type="entry name" value="AAA_30"/>
    <property type="match status" value="1"/>
</dbReference>
<organism evidence="4 5">
    <name type="scientific">Arthrobacter wenxiniae</name>
    <dbReference type="NCBI Taxonomy" id="2713570"/>
    <lineage>
        <taxon>Bacteria</taxon>
        <taxon>Bacillati</taxon>
        <taxon>Actinomycetota</taxon>
        <taxon>Actinomycetes</taxon>
        <taxon>Micrococcales</taxon>
        <taxon>Micrococcaceae</taxon>
        <taxon>Arthrobacter</taxon>
    </lineage>
</organism>
<dbReference type="Gene3D" id="3.40.50.300">
    <property type="entry name" value="P-loop containing nucleotide triphosphate hydrolases"/>
    <property type="match status" value="2"/>
</dbReference>
<keyword evidence="5" id="KW-1185">Reference proteome</keyword>
<dbReference type="GO" id="GO:0006310">
    <property type="term" value="P:DNA recombination"/>
    <property type="evidence" value="ECO:0007669"/>
    <property type="project" value="TreeGrafter"/>
</dbReference>
<dbReference type="RefSeq" id="WP_176635876.1">
    <property type="nucleotide sequence ID" value="NZ_JAAMFM010000025.1"/>
</dbReference>
<dbReference type="EMBL" id="JAAMFM010000025">
    <property type="protein sequence ID" value="NVM96151.1"/>
    <property type="molecule type" value="Genomic_DNA"/>
</dbReference>
<dbReference type="CDD" id="cd18809">
    <property type="entry name" value="SF1_C_RecD"/>
    <property type="match status" value="1"/>
</dbReference>
<dbReference type="GO" id="GO:0005524">
    <property type="term" value="F:ATP binding"/>
    <property type="evidence" value="ECO:0007669"/>
    <property type="project" value="UniProtKB-KW"/>
</dbReference>
<dbReference type="AlphaFoldDB" id="A0A7Y7IJQ9"/>
<keyword evidence="1" id="KW-0547">Nucleotide-binding</keyword>
<keyword evidence="2" id="KW-0067">ATP-binding</keyword>
<dbReference type="Proteomes" id="UP000543556">
    <property type="component" value="Unassembled WGS sequence"/>
</dbReference>
<comment type="caution">
    <text evidence="4">The sequence shown here is derived from an EMBL/GenBank/DDBJ whole genome shotgun (WGS) entry which is preliminary data.</text>
</comment>
<evidence type="ECO:0000313" key="5">
    <source>
        <dbReference type="Proteomes" id="UP000543556"/>
    </source>
</evidence>
<dbReference type="Pfam" id="PF08751">
    <property type="entry name" value="TrwC"/>
    <property type="match status" value="1"/>
</dbReference>
<gene>
    <name evidence="4" type="ORF">G6034_14825</name>
</gene>
<reference evidence="4 5" key="1">
    <citation type="submission" date="2020-02" db="EMBL/GenBank/DDBJ databases">
        <title>Genome sequence of strain AETb3-4.</title>
        <authorList>
            <person name="Gao J."/>
            <person name="Zhang X."/>
        </authorList>
    </citation>
    <scope>NUCLEOTIDE SEQUENCE [LARGE SCALE GENOMIC DNA]</scope>
    <source>
        <strain evidence="4 5">AETb3-4</strain>
    </source>
</reference>
<evidence type="ECO:0000313" key="4">
    <source>
        <dbReference type="EMBL" id="NVM96151.1"/>
    </source>
</evidence>
<proteinExistence type="predicted"/>
<dbReference type="InterPro" id="IPR050534">
    <property type="entry name" value="Coronavir_polyprotein_1ab"/>
</dbReference>
<dbReference type="InterPro" id="IPR003593">
    <property type="entry name" value="AAA+_ATPase"/>
</dbReference>
<sequence length="1182" mass="128498">MTVSLSRLTASTGLNYLLKTTMQDDLLVPVADATSYYVKAGTPQGRWLGHGLSGINRQPHGPVTVPDAKSVFSHAQNPDTQAILGRPHGQTTIASRNGEEQQRHAVAGFDLTFSVPKSVSVLWAIADKDVQQQVLDAHHRAVNIVLEWLEDQAIHTRTGRNGVARVGTEGAIAAAFDHWESRAGDPQLHTHLVIANRVQRASDSAWATIDSRTLYKSIVAASEHYNGLLFDELQRILGAEADFRTPTTAQRNPSHELIGINDQLLREFSNRSRLIDVEAGRLIRAWAQEHGKHPSATTVIKLRQIATLATRQAKSETARPLNELRAGWQNRARDLGQTPKAVLDATIHRSLRRAIRASDVSPEWIDAAATVTRDGVARRRATWNRWNLLAEAERTCADIRCHSPADRRAMVDAVTSAVENKSVPLNNARYRLPLDAREDLAFAGHSVFDFPGARLYTDAGTLANERFIMHARNDGGGPAIAVTEASSHLAEYGRRASCELAPDQRTAAETVLTSGNRLDAVVGPAGSGKTTTMAAIKAAWERTHGEGSVVGLAPAAASAEVLARELGITAENVAKWLYESVGQGAYQRAERFRGLEQSPPRSRSLANKYLASLSLQQAQWQLRKNQLIIIDEASMVSTIQLTGLVHQAAQAGAKLLLVGDPAQLDAIDAGGILGWLHREGKAVELTSIHRFTHDWEGPASLQLRDGNIDAVDQYTANGRIEHGEFTAMVEDAYQHWAADQHNGKSSILIAPDNDTVTTLNERAHADLVASGHVDAEHTVALSDSLTAGRGDTIIARKNNRRLTDSNGDYLRNGTLLRITKRPHRDGSVAAQRLDTGATVRLDPRYLIESAELGYATTAHRSQGITVDTSHTVLTQGRLTRELFYVGMTRGRASNTAYVCESKPAANEPSMTGATASWCSILGEVLASAGAERTAHEVRAAEIAKADTLERLAAEYDYLAQLAASEHLSTAIAKVMPDAVSHLHESPSWGAGVAVWRRALFTDPGAAHHVLSCALRHPGDAQDHMAVIHARLRRVAGNGIHQSGNALSEVLSTERADLREMIEQVRSRTVTRRDDVAKRALTSKPSWVQALQAMAGPEVDAQRWVAVVGEIAAYRDRWGIEGRADPLGPVPASYDWEQTRDRDELQLQIQSMLQSAALSAEESQAAIPASIVHKPLIDVGPSL</sequence>
<dbReference type="SUPFAM" id="SSF52540">
    <property type="entry name" value="P-loop containing nucleoside triphosphate hydrolases"/>
    <property type="match status" value="2"/>
</dbReference>